<name>A0A1C2JJ61_ACITH</name>
<dbReference type="Proteomes" id="UP000094893">
    <property type="component" value="Unassembled WGS sequence"/>
</dbReference>
<proteinExistence type="predicted"/>
<sequence>MHPAFENRAPLLPEVIDAPPAFQVMEEGFDLPTVAIEGDDFRGGQIGFGSEIKACGRPSMVFCIVESAPDCPDGMAVEEACLDDDGLKTDFLPFPINKQGEYLRGE</sequence>
<reference evidence="1 2" key="1">
    <citation type="journal article" date="2016" name="Int. J. Mol. Sci.">
        <title>Comparative genomics of the extreme acidophile Acidithiobacillus thiooxidans reveals intraspecific divergence and niche adaptation.</title>
        <authorList>
            <person name="Zhang X."/>
            <person name="Feng X."/>
            <person name="Tao J."/>
            <person name="Ma L."/>
            <person name="Xiao Y."/>
            <person name="Liang Y."/>
            <person name="Liu X."/>
            <person name="Yin H."/>
        </authorList>
    </citation>
    <scope>NUCLEOTIDE SEQUENCE [LARGE SCALE GENOMIC DNA]</scope>
    <source>
        <strain evidence="1 2">A02</strain>
    </source>
</reference>
<protein>
    <submittedName>
        <fullName evidence="1">Uncharacterized protein</fullName>
    </submittedName>
</protein>
<gene>
    <name evidence="1" type="ORF">A6P07_19620</name>
</gene>
<comment type="caution">
    <text evidence="1">The sequence shown here is derived from an EMBL/GenBank/DDBJ whole genome shotgun (WGS) entry which is preliminary data.</text>
</comment>
<dbReference type="AlphaFoldDB" id="A0A1C2JJ61"/>
<evidence type="ECO:0000313" key="2">
    <source>
        <dbReference type="Proteomes" id="UP000094893"/>
    </source>
</evidence>
<dbReference type="EMBL" id="LWSA01000342">
    <property type="protein sequence ID" value="OCX67663.1"/>
    <property type="molecule type" value="Genomic_DNA"/>
</dbReference>
<organism evidence="1 2">
    <name type="scientific">Acidithiobacillus thiooxidans</name>
    <name type="common">Thiobacillus thiooxidans</name>
    <dbReference type="NCBI Taxonomy" id="930"/>
    <lineage>
        <taxon>Bacteria</taxon>
        <taxon>Pseudomonadati</taxon>
        <taxon>Pseudomonadota</taxon>
        <taxon>Acidithiobacillia</taxon>
        <taxon>Acidithiobacillales</taxon>
        <taxon>Acidithiobacillaceae</taxon>
        <taxon>Acidithiobacillus</taxon>
    </lineage>
</organism>
<evidence type="ECO:0000313" key="1">
    <source>
        <dbReference type="EMBL" id="OCX67663.1"/>
    </source>
</evidence>
<accession>A0A1C2JJ61</accession>